<dbReference type="SUPFAM" id="SSF48726">
    <property type="entry name" value="Immunoglobulin"/>
    <property type="match status" value="9"/>
</dbReference>
<dbReference type="InterPro" id="IPR003598">
    <property type="entry name" value="Ig_sub2"/>
</dbReference>
<protein>
    <recommendedName>
        <fullName evidence="19">Down syndrome cell adhesion molecule-like protein Dscam2</fullName>
    </recommendedName>
</protein>
<dbReference type="InterPro" id="IPR013098">
    <property type="entry name" value="Ig_I-set"/>
</dbReference>
<feature type="domain" description="Ig-like" evidence="15">
    <location>
        <begin position="623"/>
        <end position="716"/>
    </location>
</feature>
<dbReference type="Gene3D" id="2.60.40.10">
    <property type="entry name" value="Immunoglobulins"/>
    <property type="match status" value="16"/>
</dbReference>
<feature type="domain" description="Fibronectin type-III" evidence="16">
    <location>
        <begin position="1323"/>
        <end position="1415"/>
    </location>
</feature>
<evidence type="ECO:0008006" key="19">
    <source>
        <dbReference type="Google" id="ProtNLM"/>
    </source>
</evidence>
<evidence type="ECO:0000256" key="12">
    <source>
        <dbReference type="ARBA" id="ARBA00023319"/>
    </source>
</evidence>
<dbReference type="InterPro" id="IPR036179">
    <property type="entry name" value="Ig-like_dom_sf"/>
</dbReference>
<evidence type="ECO:0000313" key="18">
    <source>
        <dbReference type="Proteomes" id="UP000502823"/>
    </source>
</evidence>
<evidence type="ECO:0000256" key="9">
    <source>
        <dbReference type="ARBA" id="ARBA00023136"/>
    </source>
</evidence>
<dbReference type="InterPro" id="IPR003961">
    <property type="entry name" value="FN3_dom"/>
</dbReference>
<feature type="domain" description="Ig-like" evidence="15">
    <location>
        <begin position="145"/>
        <end position="231"/>
    </location>
</feature>
<evidence type="ECO:0000256" key="4">
    <source>
        <dbReference type="ARBA" id="ARBA00022692"/>
    </source>
</evidence>
<feature type="domain" description="Ig-like" evidence="15">
    <location>
        <begin position="237"/>
        <end position="333"/>
    </location>
</feature>
<dbReference type="EMBL" id="BLKM01009860">
    <property type="protein sequence ID" value="GFG28456.1"/>
    <property type="molecule type" value="Genomic_DNA"/>
</dbReference>
<feature type="compositionally biased region" description="Polar residues" evidence="13">
    <location>
        <begin position="1573"/>
        <end position="1591"/>
    </location>
</feature>
<gene>
    <name evidence="17" type="ORF">Cfor_00630</name>
</gene>
<keyword evidence="10" id="KW-1015">Disulfide bond</keyword>
<dbReference type="GO" id="GO:0005886">
    <property type="term" value="C:plasma membrane"/>
    <property type="evidence" value="ECO:0007669"/>
    <property type="project" value="UniProtKB-SubCell"/>
</dbReference>
<dbReference type="Pfam" id="PF07679">
    <property type="entry name" value="I-set"/>
    <property type="match status" value="2"/>
</dbReference>
<keyword evidence="4 14" id="KW-0812">Transmembrane</keyword>
<dbReference type="PROSITE" id="PS50835">
    <property type="entry name" value="IG_LIKE"/>
    <property type="match status" value="9"/>
</dbReference>
<name>A0A6L2P880_COPFO</name>
<dbReference type="GO" id="GO:0048812">
    <property type="term" value="P:neuron projection morphogenesis"/>
    <property type="evidence" value="ECO:0007669"/>
    <property type="project" value="UniProtKB-ARBA"/>
</dbReference>
<feature type="compositionally biased region" description="Polar residues" evidence="13">
    <location>
        <begin position="1684"/>
        <end position="1703"/>
    </location>
</feature>
<dbReference type="Pfam" id="PF25059">
    <property type="entry name" value="FN3_DSCAM-DSCAML_C"/>
    <property type="match status" value="1"/>
</dbReference>
<proteinExistence type="predicted"/>
<dbReference type="FunFam" id="2.60.40.10:FF:000005">
    <property type="entry name" value="Neuronal cell adhesion molecule"/>
    <property type="match status" value="1"/>
</dbReference>
<dbReference type="InterPro" id="IPR007110">
    <property type="entry name" value="Ig-like_dom"/>
</dbReference>
<comment type="caution">
    <text evidence="17">The sequence shown here is derived from an EMBL/GenBank/DDBJ whole genome shotgun (WGS) entry which is preliminary data.</text>
</comment>
<evidence type="ECO:0000256" key="11">
    <source>
        <dbReference type="ARBA" id="ARBA00023180"/>
    </source>
</evidence>
<dbReference type="InParanoid" id="A0A6L2P880"/>
<dbReference type="FunFam" id="2.60.40.10:FF:000093">
    <property type="entry name" value="Down syndrome cell adhesion molecule, isoform B"/>
    <property type="match status" value="1"/>
</dbReference>
<evidence type="ECO:0000256" key="13">
    <source>
        <dbReference type="SAM" id="MobiDB-lite"/>
    </source>
</evidence>
<evidence type="ECO:0000256" key="1">
    <source>
        <dbReference type="ARBA" id="ARBA00004236"/>
    </source>
</evidence>
<dbReference type="CDD" id="cd20956">
    <property type="entry name" value="IgI_4_Dscam"/>
    <property type="match status" value="1"/>
</dbReference>
<keyword evidence="9 14" id="KW-0472">Membrane</keyword>
<dbReference type="OrthoDB" id="152385at2759"/>
<dbReference type="FunFam" id="2.60.40.10:FF:000333">
    <property type="entry name" value="Down syndrome cell adhesion molecule"/>
    <property type="match status" value="2"/>
</dbReference>
<feature type="region of interest" description="Disordered" evidence="13">
    <location>
        <begin position="1650"/>
        <end position="1745"/>
    </location>
</feature>
<dbReference type="Pfam" id="PF13927">
    <property type="entry name" value="Ig_3"/>
    <property type="match status" value="7"/>
</dbReference>
<feature type="domain" description="Ig-like" evidence="15">
    <location>
        <begin position="53"/>
        <end position="139"/>
    </location>
</feature>
<evidence type="ECO:0000259" key="15">
    <source>
        <dbReference type="PROSITE" id="PS50835"/>
    </source>
</evidence>
<keyword evidence="18" id="KW-1185">Reference proteome</keyword>
<keyword evidence="8 14" id="KW-1133">Transmembrane helix</keyword>
<organism evidence="17 18">
    <name type="scientific">Coptotermes formosanus</name>
    <name type="common">Formosan subterranean termite</name>
    <dbReference type="NCBI Taxonomy" id="36987"/>
    <lineage>
        <taxon>Eukaryota</taxon>
        <taxon>Metazoa</taxon>
        <taxon>Ecdysozoa</taxon>
        <taxon>Arthropoda</taxon>
        <taxon>Hexapoda</taxon>
        <taxon>Insecta</taxon>
        <taxon>Pterygota</taxon>
        <taxon>Neoptera</taxon>
        <taxon>Polyneoptera</taxon>
        <taxon>Dictyoptera</taxon>
        <taxon>Blattodea</taxon>
        <taxon>Blattoidea</taxon>
        <taxon>Termitoidae</taxon>
        <taxon>Rhinotermitidae</taxon>
        <taxon>Coptotermes</taxon>
    </lineage>
</organism>
<keyword evidence="11" id="KW-0325">Glycoprotein</keyword>
<feature type="domain" description="Ig-like" evidence="15">
    <location>
        <begin position="338"/>
        <end position="424"/>
    </location>
</feature>
<feature type="compositionally biased region" description="Basic and acidic residues" evidence="13">
    <location>
        <begin position="1667"/>
        <end position="1678"/>
    </location>
</feature>
<evidence type="ECO:0000256" key="14">
    <source>
        <dbReference type="SAM" id="Phobius"/>
    </source>
</evidence>
<dbReference type="SUPFAM" id="SSF49265">
    <property type="entry name" value="Fibronectin type III"/>
    <property type="match status" value="3"/>
</dbReference>
<evidence type="ECO:0000256" key="2">
    <source>
        <dbReference type="ARBA" id="ARBA00004479"/>
    </source>
</evidence>
<dbReference type="SMART" id="SM00060">
    <property type="entry name" value="FN3"/>
    <property type="match status" value="6"/>
</dbReference>
<dbReference type="Pfam" id="PF00041">
    <property type="entry name" value="fn3"/>
    <property type="match status" value="5"/>
</dbReference>
<dbReference type="CDD" id="cd20958">
    <property type="entry name" value="IgI_5_Dscam"/>
    <property type="match status" value="1"/>
</dbReference>
<feature type="domain" description="Ig-like" evidence="15">
    <location>
        <begin position="524"/>
        <end position="614"/>
    </location>
</feature>
<dbReference type="PANTHER" id="PTHR44170:SF56">
    <property type="entry name" value="FIBRONECTIN TYPE-III DOMAIN-CONTAINING PROTEIN"/>
    <property type="match status" value="1"/>
</dbReference>
<feature type="region of interest" description="Disordered" evidence="13">
    <location>
        <begin position="1571"/>
        <end position="1597"/>
    </location>
</feature>
<keyword evidence="6" id="KW-0677">Repeat</keyword>
<evidence type="ECO:0000256" key="3">
    <source>
        <dbReference type="ARBA" id="ARBA00022475"/>
    </source>
</evidence>
<evidence type="ECO:0000256" key="10">
    <source>
        <dbReference type="ARBA" id="ARBA00023157"/>
    </source>
</evidence>
<evidence type="ECO:0000259" key="16">
    <source>
        <dbReference type="PROSITE" id="PS50853"/>
    </source>
</evidence>
<keyword evidence="5" id="KW-0732">Signal</keyword>
<feature type="domain" description="Fibronectin type-III" evidence="16">
    <location>
        <begin position="824"/>
        <end position="920"/>
    </location>
</feature>
<dbReference type="InterPro" id="IPR003599">
    <property type="entry name" value="Ig_sub"/>
</dbReference>
<feature type="domain" description="Fibronectin type-III" evidence="16">
    <location>
        <begin position="1421"/>
        <end position="1519"/>
    </location>
</feature>
<evidence type="ECO:0000256" key="8">
    <source>
        <dbReference type="ARBA" id="ARBA00022989"/>
    </source>
</evidence>
<keyword evidence="12" id="KW-0393">Immunoglobulin domain</keyword>
<reference evidence="18" key="1">
    <citation type="submission" date="2020-01" db="EMBL/GenBank/DDBJ databases">
        <title>Draft genome sequence of the Termite Coptotermes fromosanus.</title>
        <authorList>
            <person name="Itakura S."/>
            <person name="Yosikawa Y."/>
            <person name="Umezawa K."/>
        </authorList>
    </citation>
    <scope>NUCLEOTIDE SEQUENCE [LARGE SCALE GENOMIC DNA]</scope>
</reference>
<evidence type="ECO:0000313" key="17">
    <source>
        <dbReference type="EMBL" id="GFG28456.1"/>
    </source>
</evidence>
<evidence type="ECO:0000256" key="6">
    <source>
        <dbReference type="ARBA" id="ARBA00022737"/>
    </source>
</evidence>
<dbReference type="FunFam" id="2.60.40.10:FF:000017">
    <property type="entry name" value="Down syndrome cell adhesion molecule b"/>
    <property type="match status" value="1"/>
</dbReference>
<evidence type="ECO:0000256" key="7">
    <source>
        <dbReference type="ARBA" id="ARBA00022889"/>
    </source>
</evidence>
<feature type="domain" description="Ig-like" evidence="15">
    <location>
        <begin position="720"/>
        <end position="819"/>
    </location>
</feature>
<feature type="transmembrane region" description="Helical" evidence="14">
    <location>
        <begin position="1545"/>
        <end position="1567"/>
    </location>
</feature>
<dbReference type="SMART" id="SM00408">
    <property type="entry name" value="IGc2"/>
    <property type="match status" value="9"/>
</dbReference>
<keyword evidence="7" id="KW-0130">Cell adhesion</keyword>
<feature type="domain" description="Ig-like" evidence="15">
    <location>
        <begin position="1210"/>
        <end position="1308"/>
    </location>
</feature>
<dbReference type="GO" id="GO:0098609">
    <property type="term" value="P:cell-cell adhesion"/>
    <property type="evidence" value="ECO:0007669"/>
    <property type="project" value="UniProtKB-ARBA"/>
</dbReference>
<keyword evidence="3" id="KW-1003">Cell membrane</keyword>
<feature type="domain" description="Fibronectin type-III" evidence="16">
    <location>
        <begin position="1017"/>
        <end position="1119"/>
    </location>
</feature>
<dbReference type="CDD" id="cd00096">
    <property type="entry name" value="Ig"/>
    <property type="match status" value="2"/>
</dbReference>
<comment type="subcellular location">
    <subcellularLocation>
        <location evidence="1">Cell membrane</location>
    </subcellularLocation>
    <subcellularLocation>
        <location evidence="2">Membrane</location>
        <topology evidence="2">Single-pass type I membrane protein</topology>
    </subcellularLocation>
</comment>
<feature type="domain" description="Ig-like" evidence="15">
    <location>
        <begin position="429"/>
        <end position="519"/>
    </location>
</feature>
<dbReference type="InterPro" id="IPR013783">
    <property type="entry name" value="Ig-like_fold"/>
</dbReference>
<dbReference type="FunFam" id="2.60.40.10:FF:000032">
    <property type="entry name" value="palladin isoform X1"/>
    <property type="match status" value="1"/>
</dbReference>
<dbReference type="PROSITE" id="PS50853">
    <property type="entry name" value="FN3"/>
    <property type="match status" value="5"/>
</dbReference>
<evidence type="ECO:0000256" key="5">
    <source>
        <dbReference type="ARBA" id="ARBA00022729"/>
    </source>
</evidence>
<dbReference type="CDD" id="cd00063">
    <property type="entry name" value="FN3"/>
    <property type="match status" value="6"/>
</dbReference>
<feature type="domain" description="Fibronectin type-III" evidence="16">
    <location>
        <begin position="1123"/>
        <end position="1220"/>
    </location>
</feature>
<dbReference type="PANTHER" id="PTHR44170">
    <property type="entry name" value="PROTEIN SIDEKICK"/>
    <property type="match status" value="1"/>
</dbReference>
<dbReference type="InterPro" id="IPR036116">
    <property type="entry name" value="FN3_sf"/>
</dbReference>
<dbReference type="SMART" id="SM00409">
    <property type="entry name" value="IG"/>
    <property type="match status" value="9"/>
</dbReference>
<dbReference type="InterPro" id="IPR056754">
    <property type="entry name" value="DSCAM/DSCAML_C"/>
</dbReference>
<accession>A0A6L2P880</accession>
<sequence length="1758" mass="191770">MLPTGELIVMNAGNADSYSSYQCRVTHRLSGETKTSTAVARITVTEARTVTPPQFSERSISIEARRDELVVLPCIAEGHPPPDYRWEVGGSPLPEPGDEQRYTTGGGALFVLPRSRPHDSGRYVCVASNSGGSSRMEINLLVMSPLSARVSPALHTAALGQPAHFTCTTAGHPVISILWLKDGQPLSGPAVQPGMSREVLRLPPVTRDDQGMYQCFVKNEQDVAQGTAELRLGDTPPQLVYRFIEQTIQPGPEVSLKCVASGNPTPNIKWTLDGFPLPRNDHNRFYVGQYELMHGGDVISHVNITSVRVEDGGTYQCVASNRVGEVSHGARLNVYGTPYIRVMGEISAVAGETLRVTCPVAGYPIDNIKWYRGDRLLPINRRHLVFSNGTLVIEKVQSGVDGGSYRCEATNKQGDTARGTAQITVMVPPKITPFSFRLDLHLGERVGVQCVVSKGDAPLNIHWLKDGHELTQGDGLMLRTLDEFTSVLSIGALAPEHGGNYTCVARNAAARAAYSAPLSVNVPPAITPFSFGELSAGERARVTCSVKRGDPPLTIAWLKDARPLQNLGLHDDLDLTIQDNEEFSSVLGIRSVSSRHSGNYTCVVRNPAQTVTYTAQLLVTVPPTWVIEPQSRAAKLGHQALLDCKVEGFPQPTVAWKKASGDKPGQYQEVLGHQLARLLPNGSLLIESVAQEDEGHYMCEASNGIGVGLSAVVHLTVQAPVHFKVRSRKELVRRGSSAVLRCQALGDLPITLTWRKEGSFVELQGRIRYPLKINNTSVPEGLVSELTVGAVRTEDGGIYTCFARNEFGHDQTAMHLLVQDAPAPPTDLTVQECGSRRVSITWVPPVLDGNSPIVRYLVRYSPTHDSWQGPSQEVTVDGSENKATIDELRPATTYGVRVVAENTLGPGAASQELHVRTDEEAPTGAPRRVAVEAVSSTQLAVSWEPPPEDRWNGILRGHYIGHRELGDVEAKHGYNFSEVPWQLDGKGHFRLDGLKKYCKYGLVVQAFNGRGSVPEASPRDVRCTALSSDKLQVSWQPPAESLVHGVIQGYRLLYEPVPMPVPTSDRHDILGPQTKMTTALTTVLHDLLKFTNYSVELLAFTRVGDGVKSQRTFCRTKEDVPGAPGGIKVLLETSDTALLTWLPPSNPNGVIVQYGVYIRVLEGTLQLDTRTVPHYSTSQLQYQLPGLKRRQIYEFWVTASTRVGEGTSTPVARLTPSAKVPAGIASFGGLRRVAWRSDVRLECRAVGIPEPQRQWLVVDIPFSRLQPSRQARLAVGADGALLLNSAQRSDQGDYTCVVSNEHGRNHITYHLLVQGKLFARFSPASPLLLVTGSSQHSLQLQWKLGDDGGSPVRGFVIHYKLEHGEWEEMPVDGTRNTFTLSNLRCGTAYHVFITAYNDVGSGAPSPTLAVRTRGGIPAIPPPGDLLVVNSTAVLLRLDTWPDSGCPMLYYVVEYMAHRGPASSGQAQDWVVVGNNIVPGKVFAIVELQPGSQYKLRVTAYNAAGSSVANYRFTTLTAIGGTVSPSLVMMETETDQRAPLHKDVKVVVLAVCSAVALCLSLLGVCFCLKRKSGSNRPSPSPSLQDVQSSVTQDNKHNLARREQYYATVRKLPPSPATLECIPEYSEDIRPYATFHVPGPPSSETTKLQTFVYRDNDASPTRKSIGKSDYCRVKKPRPGDEYDSFGSESDTEPGTSSRTESSNQLDDGGNQGDLNRPYHPPVSRLPKSMIDSTYPGPGPDWSPPTEAVFPRRYCQAHLLK</sequence>
<dbReference type="FunFam" id="2.60.40.10:FF:000104">
    <property type="entry name" value="Down syndrome cell adhesion molecule b"/>
    <property type="match status" value="1"/>
</dbReference>
<dbReference type="Proteomes" id="UP000502823">
    <property type="component" value="Unassembled WGS sequence"/>
</dbReference>